<protein>
    <submittedName>
        <fullName evidence="1">Uncharacterized protein</fullName>
    </submittedName>
</protein>
<dbReference type="Proteomes" id="UP000728032">
    <property type="component" value="Unassembled WGS sequence"/>
</dbReference>
<sequence length="478" mass="54362">MEQLLRAVDDVKENLSFNTLNSIETSVIKYLQLFTTDFNSSEFMVYSAKLLNQSLRVIEKQIKSPKSSLETEFKLSITSIALMQTLVNLNSTRVSYWLQVVRTHFVMESLANLLIYLIENKLGVQLAAQIMSLFVELSSIQLSSEALYLIGFVENLCISLQNSYISSADSVATKSEINWINVFHLSLQMITNLVNQLRHHFVDIAITYVAIHLDHITDVLTKVRTKPKTEDIHESIQMITLCHSLSLYHKTWKTNHLFSFQQIEDQVLKTSNSVIAFLIRPNFMSYLMENPNTSAAPVVPSDTAPKRVSPTAAFDGKTLRKSVSWEQEFTSHSIDQNLMDSLFKFQAFSIAFLQNISPNILELMERQGFDANDWKLILNLSFSSPNIDPNLTKEKALESERQSQQTSELVPFIFETSLSVIVSQAMVAQLSTSISDADKQKIVRDVKALFYPLLVAVDKDEPLSHCQYCRVLKVRPLL</sequence>
<dbReference type="PANTHER" id="PTHR31431">
    <property type="entry name" value="NUCLEOPORIN NUP188 HOMOLOG"/>
    <property type="match status" value="1"/>
</dbReference>
<dbReference type="EMBL" id="CAJPVJ010002552">
    <property type="protein sequence ID" value="CAG2166433.1"/>
    <property type="molecule type" value="Genomic_DNA"/>
</dbReference>
<dbReference type="AlphaFoldDB" id="A0A7R9LS45"/>
<dbReference type="PANTHER" id="PTHR31431:SF1">
    <property type="entry name" value="NUCLEOPORIN NUP188"/>
    <property type="match status" value="1"/>
</dbReference>
<dbReference type="GO" id="GO:0006606">
    <property type="term" value="P:protein import into nucleus"/>
    <property type="evidence" value="ECO:0007669"/>
    <property type="project" value="TreeGrafter"/>
</dbReference>
<organism evidence="1">
    <name type="scientific">Oppiella nova</name>
    <dbReference type="NCBI Taxonomy" id="334625"/>
    <lineage>
        <taxon>Eukaryota</taxon>
        <taxon>Metazoa</taxon>
        <taxon>Ecdysozoa</taxon>
        <taxon>Arthropoda</taxon>
        <taxon>Chelicerata</taxon>
        <taxon>Arachnida</taxon>
        <taxon>Acari</taxon>
        <taxon>Acariformes</taxon>
        <taxon>Sarcoptiformes</taxon>
        <taxon>Oribatida</taxon>
        <taxon>Brachypylina</taxon>
        <taxon>Oppioidea</taxon>
        <taxon>Oppiidae</taxon>
        <taxon>Oppiella</taxon>
    </lineage>
</organism>
<keyword evidence="2" id="KW-1185">Reference proteome</keyword>
<proteinExistence type="predicted"/>
<evidence type="ECO:0000313" key="2">
    <source>
        <dbReference type="Proteomes" id="UP000728032"/>
    </source>
</evidence>
<gene>
    <name evidence="1" type="ORF">ONB1V03_LOCUS5955</name>
</gene>
<name>A0A7R9LS45_9ACAR</name>
<dbReference type="InterPro" id="IPR044840">
    <property type="entry name" value="Nup188"/>
</dbReference>
<dbReference type="EMBL" id="OC917377">
    <property type="protein sequence ID" value="CAD7646874.1"/>
    <property type="molecule type" value="Genomic_DNA"/>
</dbReference>
<reference evidence="1" key="1">
    <citation type="submission" date="2020-11" db="EMBL/GenBank/DDBJ databases">
        <authorList>
            <person name="Tran Van P."/>
        </authorList>
    </citation>
    <scope>NUCLEOTIDE SEQUENCE</scope>
</reference>
<dbReference type="GO" id="GO:0006405">
    <property type="term" value="P:RNA export from nucleus"/>
    <property type="evidence" value="ECO:0007669"/>
    <property type="project" value="TreeGrafter"/>
</dbReference>
<dbReference type="OrthoDB" id="102511at2759"/>
<dbReference type="GO" id="GO:0044611">
    <property type="term" value="C:nuclear pore inner ring"/>
    <property type="evidence" value="ECO:0007669"/>
    <property type="project" value="TreeGrafter"/>
</dbReference>
<evidence type="ECO:0000313" key="1">
    <source>
        <dbReference type="EMBL" id="CAD7646874.1"/>
    </source>
</evidence>
<dbReference type="GO" id="GO:0017056">
    <property type="term" value="F:structural constituent of nuclear pore"/>
    <property type="evidence" value="ECO:0007669"/>
    <property type="project" value="InterPro"/>
</dbReference>
<accession>A0A7R9LS45</accession>